<evidence type="ECO:0000313" key="4">
    <source>
        <dbReference type="Proteomes" id="UP001328107"/>
    </source>
</evidence>
<dbReference type="PROSITE" id="PS00028">
    <property type="entry name" value="ZINC_FINGER_C2H2_1"/>
    <property type="match status" value="1"/>
</dbReference>
<dbReference type="AlphaFoldDB" id="A0AAN4ZSY1"/>
<protein>
    <recommendedName>
        <fullName evidence="2">C2H2-type domain-containing protein</fullName>
    </recommendedName>
</protein>
<evidence type="ECO:0000313" key="3">
    <source>
        <dbReference type="EMBL" id="GMR43797.1"/>
    </source>
</evidence>
<keyword evidence="4" id="KW-1185">Reference proteome</keyword>
<proteinExistence type="predicted"/>
<dbReference type="EMBL" id="BTRK01000003">
    <property type="protein sequence ID" value="GMR43797.1"/>
    <property type="molecule type" value="Genomic_DNA"/>
</dbReference>
<feature type="compositionally biased region" description="Acidic residues" evidence="1">
    <location>
        <begin position="1"/>
        <end position="10"/>
    </location>
</feature>
<dbReference type="Proteomes" id="UP001328107">
    <property type="component" value="Unassembled WGS sequence"/>
</dbReference>
<name>A0AAN4ZSY1_9BILA</name>
<feature type="region of interest" description="Disordered" evidence="1">
    <location>
        <begin position="57"/>
        <end position="97"/>
    </location>
</feature>
<organism evidence="3 4">
    <name type="scientific">Pristionchus mayeri</name>
    <dbReference type="NCBI Taxonomy" id="1317129"/>
    <lineage>
        <taxon>Eukaryota</taxon>
        <taxon>Metazoa</taxon>
        <taxon>Ecdysozoa</taxon>
        <taxon>Nematoda</taxon>
        <taxon>Chromadorea</taxon>
        <taxon>Rhabditida</taxon>
        <taxon>Rhabditina</taxon>
        <taxon>Diplogasteromorpha</taxon>
        <taxon>Diplogasteroidea</taxon>
        <taxon>Neodiplogasteridae</taxon>
        <taxon>Pristionchus</taxon>
    </lineage>
</organism>
<accession>A0AAN4ZSY1</accession>
<comment type="caution">
    <text evidence="3">The sequence shown here is derived from an EMBL/GenBank/DDBJ whole genome shotgun (WGS) entry which is preliminary data.</text>
</comment>
<gene>
    <name evidence="3" type="ORF">PMAYCL1PPCAC_13992</name>
</gene>
<feature type="compositionally biased region" description="Basic and acidic residues" evidence="1">
    <location>
        <begin position="57"/>
        <end position="74"/>
    </location>
</feature>
<reference evidence="4" key="1">
    <citation type="submission" date="2022-10" db="EMBL/GenBank/DDBJ databases">
        <title>Genome assembly of Pristionchus species.</title>
        <authorList>
            <person name="Yoshida K."/>
            <person name="Sommer R.J."/>
        </authorList>
    </citation>
    <scope>NUCLEOTIDE SEQUENCE [LARGE SCALE GENOMIC DNA]</scope>
    <source>
        <strain evidence="4">RS5460</strain>
    </source>
</reference>
<evidence type="ECO:0000256" key="1">
    <source>
        <dbReference type="SAM" id="MobiDB-lite"/>
    </source>
</evidence>
<feature type="domain" description="C2H2-type" evidence="2">
    <location>
        <begin position="98"/>
        <end position="119"/>
    </location>
</feature>
<dbReference type="InterPro" id="IPR013087">
    <property type="entry name" value="Znf_C2H2_type"/>
</dbReference>
<evidence type="ECO:0000259" key="2">
    <source>
        <dbReference type="PROSITE" id="PS00028"/>
    </source>
</evidence>
<sequence length="140" mass="15942">MPIEQDDNDVDYIPSKKMTTSESVKIGKMNRPAKSLKVASKPTESLEIFDKDDEPFMKIPKSEAAEGTEKRTSSTKESSQSESVMEGHNSNQKNQLPCPECEYHLSRVGSWVAHLKLKHSTTLVSYLFKYFFIGWMFPSM</sequence>
<feature type="region of interest" description="Disordered" evidence="1">
    <location>
        <begin position="1"/>
        <end position="43"/>
    </location>
</feature>